<keyword evidence="1" id="KW-0479">Metal-binding</keyword>
<dbReference type="Pfam" id="PF00903">
    <property type="entry name" value="Glyoxalase"/>
    <property type="match status" value="1"/>
</dbReference>
<evidence type="ECO:0000313" key="4">
    <source>
        <dbReference type="Proteomes" id="UP000228987"/>
    </source>
</evidence>
<dbReference type="PANTHER" id="PTHR43048">
    <property type="entry name" value="METHYLMALONYL-COA EPIMERASE"/>
    <property type="match status" value="1"/>
</dbReference>
<dbReference type="GO" id="GO:0046872">
    <property type="term" value="F:metal ion binding"/>
    <property type="evidence" value="ECO:0007669"/>
    <property type="project" value="UniProtKB-KW"/>
</dbReference>
<dbReference type="AlphaFoldDB" id="A0A2A5CE52"/>
<evidence type="ECO:0000259" key="2">
    <source>
        <dbReference type="PROSITE" id="PS51819"/>
    </source>
</evidence>
<reference evidence="4" key="1">
    <citation type="submission" date="2017-08" db="EMBL/GenBank/DDBJ databases">
        <title>A dynamic microbial community with high functional redundancy inhabits the cold, oxic subseafloor aquifer.</title>
        <authorList>
            <person name="Tully B.J."/>
            <person name="Wheat C.G."/>
            <person name="Glazer B.T."/>
            <person name="Huber J.A."/>
        </authorList>
    </citation>
    <scope>NUCLEOTIDE SEQUENCE [LARGE SCALE GENOMIC DNA]</scope>
</reference>
<dbReference type="PROSITE" id="PS51819">
    <property type="entry name" value="VOC"/>
    <property type="match status" value="1"/>
</dbReference>
<dbReference type="InterPro" id="IPR029068">
    <property type="entry name" value="Glyas_Bleomycin-R_OHBP_Dase"/>
</dbReference>
<dbReference type="EMBL" id="NVWI01000004">
    <property type="protein sequence ID" value="PCJ41785.1"/>
    <property type="molecule type" value="Genomic_DNA"/>
</dbReference>
<dbReference type="Proteomes" id="UP000228987">
    <property type="component" value="Unassembled WGS sequence"/>
</dbReference>
<dbReference type="Gene3D" id="3.10.180.10">
    <property type="entry name" value="2,3-Dihydroxybiphenyl 1,2-Dioxygenase, domain 1"/>
    <property type="match status" value="2"/>
</dbReference>
<proteinExistence type="predicted"/>
<name>A0A2A5CE52_9GAMM</name>
<dbReference type="CDD" id="cd06587">
    <property type="entry name" value="VOC"/>
    <property type="match status" value="1"/>
</dbReference>
<gene>
    <name evidence="3" type="ORF">COA71_07170</name>
</gene>
<dbReference type="GO" id="GO:0046491">
    <property type="term" value="P:L-methylmalonyl-CoA metabolic process"/>
    <property type="evidence" value="ECO:0007669"/>
    <property type="project" value="TreeGrafter"/>
</dbReference>
<organism evidence="3 4">
    <name type="scientific">SAR86 cluster bacterium</name>
    <dbReference type="NCBI Taxonomy" id="2030880"/>
    <lineage>
        <taxon>Bacteria</taxon>
        <taxon>Pseudomonadati</taxon>
        <taxon>Pseudomonadota</taxon>
        <taxon>Gammaproteobacteria</taxon>
        <taxon>SAR86 cluster</taxon>
    </lineage>
</organism>
<protein>
    <recommendedName>
        <fullName evidence="2">VOC domain-containing protein</fullName>
    </recommendedName>
</protein>
<dbReference type="GO" id="GO:0004493">
    <property type="term" value="F:methylmalonyl-CoA epimerase activity"/>
    <property type="evidence" value="ECO:0007669"/>
    <property type="project" value="TreeGrafter"/>
</dbReference>
<dbReference type="PANTHER" id="PTHR43048:SF3">
    <property type="entry name" value="METHYLMALONYL-COA EPIMERASE, MITOCHONDRIAL"/>
    <property type="match status" value="1"/>
</dbReference>
<accession>A0A2A5CE52</accession>
<dbReference type="SUPFAM" id="SSF54593">
    <property type="entry name" value="Glyoxalase/Bleomycin resistance protein/Dihydroxybiphenyl dioxygenase"/>
    <property type="match status" value="2"/>
</dbReference>
<dbReference type="InterPro" id="IPR004360">
    <property type="entry name" value="Glyas_Fos-R_dOase_dom"/>
</dbReference>
<evidence type="ECO:0000313" key="3">
    <source>
        <dbReference type="EMBL" id="PCJ41785.1"/>
    </source>
</evidence>
<dbReference type="InterPro" id="IPR051785">
    <property type="entry name" value="MMCE/EMCE_epimerase"/>
</dbReference>
<dbReference type="InterPro" id="IPR037523">
    <property type="entry name" value="VOC_core"/>
</dbReference>
<evidence type="ECO:0000256" key="1">
    <source>
        <dbReference type="ARBA" id="ARBA00022723"/>
    </source>
</evidence>
<feature type="domain" description="VOC" evidence="2">
    <location>
        <begin position="34"/>
        <end position="172"/>
    </location>
</feature>
<sequence>MKSKSFLHLAFAACIGMIIYPVTLLAHDGPHSQSVSIPHLMVEDLDASLAFYIDVLGFELTRPLGEPMPNQMAGDGEGRMRVMVMQEPQTGIQIELVEWSNIPMRAQQLQIQDAGAFMIALQVSDLDSMLDGARELGLEIQTEDGDYIVRSGGDKYVMIRDADGYTVELVENTESRDQAGISSVSYYLTVEDLDETVEFYNQAFGMGMEAPGSPNPTPEFIISLFDNDQLSNMRIARGTFPNTDFVLSFQEFSGSGLTRRKADGGVEDPGEALLLISVDNFTLALANMRRYGGIVGLGATSEAVPEGVNYSWGHDPNGMLLRISPPRNAE</sequence>
<comment type="caution">
    <text evidence="3">The sequence shown here is derived from an EMBL/GenBank/DDBJ whole genome shotgun (WGS) entry which is preliminary data.</text>
</comment>